<dbReference type="GO" id="GO:0061630">
    <property type="term" value="F:ubiquitin protein ligase activity"/>
    <property type="evidence" value="ECO:0007669"/>
    <property type="project" value="InterPro"/>
</dbReference>
<dbReference type="GO" id="GO:0016567">
    <property type="term" value="P:protein ubiquitination"/>
    <property type="evidence" value="ECO:0007669"/>
    <property type="project" value="TreeGrafter"/>
</dbReference>
<dbReference type="Proteomes" id="UP000039865">
    <property type="component" value="Unassembled WGS sequence"/>
</dbReference>
<evidence type="ECO:0000313" key="4">
    <source>
        <dbReference type="EMBL" id="CDW74696.1"/>
    </source>
</evidence>
<sequence>MESRGQMHQPTRKHSEEPTCAICVEKIDYYGIGECGHNMVCWRCIMKQRMKMDKKECPICKQQNSKVLITKYIHETLATCPDPIYDKESDVYYSTPAAKGDILLQIGNYCKLCSTEEMRRKFPTTKSLLDHYDNYHKKALCEKCLEFKPVLMYEQELFEYKQFQHHMKRVHPICFFCNFLHFYDQDNLNRHYLKDHHFCDICKKQGKKRNMEKNKYTNLPEYEVYKDFTELRDHHTKRHFTCEFKQEYCLNLVFEDGPQLASHYFNVHGIRKEVRVEFGFSDDEDVDDRFQHEEEKKENAQLTKDNYREVFPTLTQSKKQIMAEAGIQEREQWPSLIQQIVKKPNISVMKAVQDKQSHLMESARVKKEKQDYHKMIRQIDNEDLSLEFNEAANTLQFTQIEEVPKIVSNNTGKKKMKKVIVVEERKHEEIKKSDFPQLIQEESKRPQTQQQINRSGINDNTWNVVSENKIAGNTNKTKPNNNSIQQQTSQNFSKGVDQKFKQEFPTLHKQENGKKPVVQDPGTSARGDGGGGYDPQNANGAAAEVKKKNRKKKDKGEAVVDWTKLNKQIDYKQLF</sequence>
<proteinExistence type="predicted"/>
<dbReference type="InterPro" id="IPR001841">
    <property type="entry name" value="Znf_RING"/>
</dbReference>
<keyword evidence="1" id="KW-0863">Zinc-finger</keyword>
<dbReference type="EMBL" id="CCKQ01003563">
    <property type="protein sequence ID" value="CDW74696.1"/>
    <property type="molecule type" value="Genomic_DNA"/>
</dbReference>
<accession>A0A077ZXQ1</accession>
<evidence type="ECO:0000313" key="5">
    <source>
        <dbReference type="Proteomes" id="UP000039865"/>
    </source>
</evidence>
<dbReference type="Pfam" id="PF25447">
    <property type="entry name" value="RING_ZNF598"/>
    <property type="match status" value="1"/>
</dbReference>
<feature type="region of interest" description="Disordered" evidence="2">
    <location>
        <begin position="471"/>
        <end position="560"/>
    </location>
</feature>
<dbReference type="GO" id="GO:0072344">
    <property type="term" value="P:rescue of stalled ribosome"/>
    <property type="evidence" value="ECO:0007669"/>
    <property type="project" value="InterPro"/>
</dbReference>
<dbReference type="InterPro" id="IPR013083">
    <property type="entry name" value="Znf_RING/FYVE/PHD"/>
</dbReference>
<organism evidence="4 5">
    <name type="scientific">Stylonychia lemnae</name>
    <name type="common">Ciliate</name>
    <dbReference type="NCBI Taxonomy" id="5949"/>
    <lineage>
        <taxon>Eukaryota</taxon>
        <taxon>Sar</taxon>
        <taxon>Alveolata</taxon>
        <taxon>Ciliophora</taxon>
        <taxon>Intramacronucleata</taxon>
        <taxon>Spirotrichea</taxon>
        <taxon>Stichotrichia</taxon>
        <taxon>Sporadotrichida</taxon>
        <taxon>Oxytrichidae</taxon>
        <taxon>Stylonychinae</taxon>
        <taxon>Stylonychia</taxon>
    </lineage>
</organism>
<dbReference type="PANTHER" id="PTHR22938">
    <property type="entry name" value="ZINC FINGER PROTEIN 598"/>
    <property type="match status" value="1"/>
</dbReference>
<dbReference type="InterPro" id="IPR044288">
    <property type="entry name" value="ZNF598/HEL2"/>
</dbReference>
<evidence type="ECO:0000259" key="3">
    <source>
        <dbReference type="PROSITE" id="PS50089"/>
    </source>
</evidence>
<dbReference type="SMART" id="SM00184">
    <property type="entry name" value="RING"/>
    <property type="match status" value="1"/>
</dbReference>
<feature type="compositionally biased region" description="Basic and acidic residues" evidence="2">
    <location>
        <begin position="496"/>
        <end position="514"/>
    </location>
</feature>
<keyword evidence="1" id="KW-0479">Metal-binding</keyword>
<feature type="domain" description="RING-type" evidence="3">
    <location>
        <begin position="20"/>
        <end position="61"/>
    </location>
</feature>
<protein>
    <submittedName>
        <fullName evidence="4">Potential zinc ring finger protein</fullName>
    </submittedName>
</protein>
<keyword evidence="1" id="KW-0862">Zinc</keyword>
<gene>
    <name evidence="4" type="primary">Contig2998.g3205</name>
    <name evidence="4" type="ORF">STYLEM_3678</name>
</gene>
<name>A0A077ZXQ1_STYLE</name>
<evidence type="ECO:0000256" key="2">
    <source>
        <dbReference type="SAM" id="MobiDB-lite"/>
    </source>
</evidence>
<reference evidence="4 5" key="1">
    <citation type="submission" date="2014-06" db="EMBL/GenBank/DDBJ databases">
        <authorList>
            <person name="Swart Estienne"/>
        </authorList>
    </citation>
    <scope>NUCLEOTIDE SEQUENCE [LARGE SCALE GENOMIC DNA]</scope>
    <source>
        <strain evidence="4 5">130c</strain>
    </source>
</reference>
<dbReference type="GO" id="GO:0043022">
    <property type="term" value="F:ribosome binding"/>
    <property type="evidence" value="ECO:0007669"/>
    <property type="project" value="TreeGrafter"/>
</dbReference>
<dbReference type="InParanoid" id="A0A077ZXQ1"/>
<evidence type="ECO:0000256" key="1">
    <source>
        <dbReference type="PROSITE-ProRule" id="PRU00175"/>
    </source>
</evidence>
<dbReference type="SUPFAM" id="SSF57850">
    <property type="entry name" value="RING/U-box"/>
    <property type="match status" value="1"/>
</dbReference>
<dbReference type="Gene3D" id="3.30.40.10">
    <property type="entry name" value="Zinc/RING finger domain, C3HC4 (zinc finger)"/>
    <property type="match status" value="1"/>
</dbReference>
<feature type="compositionally biased region" description="Low complexity" evidence="2">
    <location>
        <begin position="480"/>
        <end position="493"/>
    </location>
</feature>
<dbReference type="PROSITE" id="PS50089">
    <property type="entry name" value="ZF_RING_2"/>
    <property type="match status" value="1"/>
</dbReference>
<dbReference type="PANTHER" id="PTHR22938:SF0">
    <property type="entry name" value="E3 UBIQUITIN-PROTEIN LIGASE ZNF598"/>
    <property type="match status" value="1"/>
</dbReference>
<dbReference type="AlphaFoldDB" id="A0A077ZXQ1"/>
<dbReference type="GO" id="GO:0008270">
    <property type="term" value="F:zinc ion binding"/>
    <property type="evidence" value="ECO:0007669"/>
    <property type="project" value="UniProtKB-KW"/>
</dbReference>
<dbReference type="OrthoDB" id="3838338at2759"/>
<keyword evidence="5" id="KW-1185">Reference proteome</keyword>